<dbReference type="InterPro" id="IPR012677">
    <property type="entry name" value="Nucleotide-bd_a/b_plait_sf"/>
</dbReference>
<dbReference type="SMART" id="SM00360">
    <property type="entry name" value="RRM"/>
    <property type="match status" value="1"/>
</dbReference>
<feature type="compositionally biased region" description="Basic and acidic residues" evidence="8">
    <location>
        <begin position="130"/>
        <end position="143"/>
    </location>
</feature>
<dbReference type="InterPro" id="IPR000504">
    <property type="entry name" value="RRM_dom"/>
</dbReference>
<feature type="compositionally biased region" description="Acidic residues" evidence="8">
    <location>
        <begin position="96"/>
        <end position="115"/>
    </location>
</feature>
<dbReference type="Gene3D" id="3.30.70.330">
    <property type="match status" value="1"/>
</dbReference>
<dbReference type="PANTHER" id="PTHR23236:SF25">
    <property type="entry name" value="RNA-BINDING PROTEIN 34"/>
    <property type="match status" value="1"/>
</dbReference>
<evidence type="ECO:0000256" key="6">
    <source>
        <dbReference type="ARBA" id="ARBA00023242"/>
    </source>
</evidence>
<evidence type="ECO:0000256" key="2">
    <source>
        <dbReference type="ARBA" id="ARBA00004604"/>
    </source>
</evidence>
<dbReference type="Pfam" id="PF00076">
    <property type="entry name" value="RRM_1"/>
    <property type="match status" value="1"/>
</dbReference>
<evidence type="ECO:0000256" key="4">
    <source>
        <dbReference type="ARBA" id="ARBA00015520"/>
    </source>
</evidence>
<evidence type="ECO:0000256" key="8">
    <source>
        <dbReference type="SAM" id="MobiDB-lite"/>
    </source>
</evidence>
<evidence type="ECO:0000256" key="5">
    <source>
        <dbReference type="ARBA" id="ARBA00022884"/>
    </source>
</evidence>
<evidence type="ECO:0000256" key="3">
    <source>
        <dbReference type="ARBA" id="ARBA00007077"/>
    </source>
</evidence>
<evidence type="ECO:0000259" key="9">
    <source>
        <dbReference type="PROSITE" id="PS50102"/>
    </source>
</evidence>
<feature type="domain" description="RRM" evidence="9">
    <location>
        <begin position="342"/>
        <end position="451"/>
    </location>
</feature>
<evidence type="ECO:0000256" key="1">
    <source>
        <dbReference type="ARBA" id="ARBA00002475"/>
    </source>
</evidence>
<dbReference type="PANTHER" id="PTHR23236">
    <property type="entry name" value="EUKARYOTIC TRANSLATION INITIATION FACTOR 4B/4H"/>
    <property type="match status" value="1"/>
</dbReference>
<accession>A0AAD9I995</accession>
<comment type="function">
    <text evidence="1">Involved in pre-25S rRNA processing.</text>
</comment>
<keyword evidence="11" id="KW-1185">Reference proteome</keyword>
<name>A0AAD9I995_9PEZI</name>
<evidence type="ECO:0000313" key="11">
    <source>
        <dbReference type="Proteomes" id="UP001217918"/>
    </source>
</evidence>
<dbReference type="PROSITE" id="PS50102">
    <property type="entry name" value="RRM"/>
    <property type="match status" value="1"/>
</dbReference>
<protein>
    <recommendedName>
        <fullName evidence="4">Nucleolar protein 12</fullName>
    </recommendedName>
</protein>
<dbReference type="Proteomes" id="UP001217918">
    <property type="component" value="Unassembled WGS sequence"/>
</dbReference>
<dbReference type="GO" id="GO:0000463">
    <property type="term" value="P:maturation of LSU-rRNA from tricistronic rRNA transcript (SSU-rRNA, 5.8S rRNA, LSU-rRNA)"/>
    <property type="evidence" value="ECO:0007669"/>
    <property type="project" value="TreeGrafter"/>
</dbReference>
<organism evidence="10 11">
    <name type="scientific">Phyllachora maydis</name>
    <dbReference type="NCBI Taxonomy" id="1825666"/>
    <lineage>
        <taxon>Eukaryota</taxon>
        <taxon>Fungi</taxon>
        <taxon>Dikarya</taxon>
        <taxon>Ascomycota</taxon>
        <taxon>Pezizomycotina</taxon>
        <taxon>Sordariomycetes</taxon>
        <taxon>Sordariomycetidae</taxon>
        <taxon>Phyllachorales</taxon>
        <taxon>Phyllachoraceae</taxon>
        <taxon>Phyllachora</taxon>
    </lineage>
</organism>
<keyword evidence="5 7" id="KW-0694">RNA-binding</keyword>
<dbReference type="AlphaFoldDB" id="A0AAD9I995"/>
<sequence>MTKLRRAGLAPSSKDLDPALAVLFSQSSGPAVLPSRSRYEQAIAPKTAGDHGRSGKRGAKRKETIEDGEEEGSEDDLDKISQDTGAETVGTGDSGSEAEGENEEDEEGDDAEDVDSSSNQDQIEAAEILEAARRQSASDDKDSRKRKRNHRDDDADLEGRYLQKLQEFDEPGSKRLRDENGEAARFTNMPGDDTVDDQEFLDGDIPIHESLQKGEGPTELEKANCTAFLSNVSAEAVTSKKAKKTLLVHLSSVLDKSADPPQAIESLRFRSTAYSTVALPKRASFAQGSVMDATTKCTNAYVVYNSPSAVRTAVAKLNGSLVLDRHLRVDSVAHPAPQDHKRCVFVGNLGFVNDETVLNSKVDEGGQEVTEKRKRTRQPMDVEEGLWRIFGQEGRRVESVRVVRDPITRVGKGFAYVQFYDANDVEAALLLADKSFPPMLSRKLRVSRCKAPQKTERAIQARRIKGSADAKPGKGPRGGTGYVPKPTAKEQSLAGRAGKLLGRAAASHLGSKDARPGKKPHRREGTTSHAGPEDRGVKKSKSPEQVVFEGRRASAKDGKPKDLRFKGTRSGAGRKAGNRASARAKAWKMAARGGAGKK</sequence>
<gene>
    <name evidence="10" type="ORF">P8C59_007854</name>
</gene>
<comment type="similarity">
    <text evidence="3">Belongs to the RRM RBM34 family.</text>
</comment>
<reference evidence="10" key="1">
    <citation type="journal article" date="2023" name="Mol. Plant Microbe Interact.">
        <title>Elucidating the Obligate Nature and Biological Capacity of an Invasive Fungal Corn Pathogen.</title>
        <authorList>
            <person name="MacCready J.S."/>
            <person name="Roggenkamp E.M."/>
            <person name="Gdanetz K."/>
            <person name="Chilvers M.I."/>
        </authorList>
    </citation>
    <scope>NUCLEOTIDE SEQUENCE</scope>
    <source>
        <strain evidence="10">PM02</strain>
    </source>
</reference>
<feature type="region of interest" description="Disordered" evidence="8">
    <location>
        <begin position="28"/>
        <end position="195"/>
    </location>
</feature>
<comment type="caution">
    <text evidence="10">The sequence shown here is derived from an EMBL/GenBank/DDBJ whole genome shotgun (WGS) entry which is preliminary data.</text>
</comment>
<proteinExistence type="inferred from homology"/>
<keyword evidence="6" id="KW-0539">Nucleus</keyword>
<comment type="subcellular location">
    <subcellularLocation>
        <location evidence="2">Nucleus</location>
        <location evidence="2">Nucleolus</location>
    </subcellularLocation>
</comment>
<feature type="compositionally biased region" description="Basic and acidic residues" evidence="8">
    <location>
        <begin position="171"/>
        <end position="182"/>
    </location>
</feature>
<evidence type="ECO:0000256" key="7">
    <source>
        <dbReference type="PROSITE-ProRule" id="PRU00176"/>
    </source>
</evidence>
<dbReference type="GO" id="GO:0005730">
    <property type="term" value="C:nucleolus"/>
    <property type="evidence" value="ECO:0007669"/>
    <property type="project" value="UniProtKB-SubCell"/>
</dbReference>
<dbReference type="SUPFAM" id="SSF54928">
    <property type="entry name" value="RNA-binding domain, RBD"/>
    <property type="match status" value="2"/>
</dbReference>
<evidence type="ECO:0000313" key="10">
    <source>
        <dbReference type="EMBL" id="KAK2073579.1"/>
    </source>
</evidence>
<feature type="compositionally biased region" description="Acidic residues" evidence="8">
    <location>
        <begin position="66"/>
        <end position="77"/>
    </location>
</feature>
<dbReference type="GO" id="GO:0019843">
    <property type="term" value="F:rRNA binding"/>
    <property type="evidence" value="ECO:0007669"/>
    <property type="project" value="TreeGrafter"/>
</dbReference>
<feature type="compositionally biased region" description="Basic and acidic residues" evidence="8">
    <location>
        <begin position="523"/>
        <end position="537"/>
    </location>
</feature>
<feature type="compositionally biased region" description="Low complexity" evidence="8">
    <location>
        <begin position="579"/>
        <end position="592"/>
    </location>
</feature>
<feature type="region of interest" description="Disordered" evidence="8">
    <location>
        <begin position="506"/>
        <end position="598"/>
    </location>
</feature>
<feature type="compositionally biased region" description="Basic and acidic residues" evidence="8">
    <location>
        <begin position="150"/>
        <end position="161"/>
    </location>
</feature>
<feature type="compositionally biased region" description="Basic and acidic residues" evidence="8">
    <location>
        <begin position="549"/>
        <end position="565"/>
    </location>
</feature>
<dbReference type="EMBL" id="JAQQPM010000007">
    <property type="protein sequence ID" value="KAK2073579.1"/>
    <property type="molecule type" value="Genomic_DNA"/>
</dbReference>
<feature type="region of interest" description="Disordered" evidence="8">
    <location>
        <begin position="451"/>
        <end position="491"/>
    </location>
</feature>
<dbReference type="InterPro" id="IPR035979">
    <property type="entry name" value="RBD_domain_sf"/>
</dbReference>